<organism evidence="1 2">
    <name type="scientific">Ophiobolus disseminans</name>
    <dbReference type="NCBI Taxonomy" id="1469910"/>
    <lineage>
        <taxon>Eukaryota</taxon>
        <taxon>Fungi</taxon>
        <taxon>Dikarya</taxon>
        <taxon>Ascomycota</taxon>
        <taxon>Pezizomycotina</taxon>
        <taxon>Dothideomycetes</taxon>
        <taxon>Pleosporomycetidae</taxon>
        <taxon>Pleosporales</taxon>
        <taxon>Pleosporineae</taxon>
        <taxon>Phaeosphaeriaceae</taxon>
        <taxon>Ophiobolus</taxon>
    </lineage>
</organism>
<dbReference type="AlphaFoldDB" id="A0A6A7AKF2"/>
<dbReference type="Proteomes" id="UP000799424">
    <property type="component" value="Unassembled WGS sequence"/>
</dbReference>
<accession>A0A6A7AKF2</accession>
<dbReference type="OrthoDB" id="10254945at2759"/>
<keyword evidence="2" id="KW-1185">Reference proteome</keyword>
<name>A0A6A7AKF2_9PLEO</name>
<evidence type="ECO:0000313" key="1">
    <source>
        <dbReference type="EMBL" id="KAF2833740.1"/>
    </source>
</evidence>
<sequence length="367" mass="42728">MSRMVPHAFEICAQDTELRSTTIPAEHRPVLAHVLKKSKDALENLIHDMFDLKHWESSFTPTQYKAIHPSLQIATHLLEQQAVLDFFSNVLYADVKVAENNTTYLQRNPTCTQPLAHLAVQQVFTDLAHSQNLIWGFHKCSVHNEERAVHGMAFKSTKRFDDYCSLGRPTIQRFFKDPRIMINKNYLPMLEHATGPDLEIIQLSIASTILHELVHIVWGFRNGGDLYVTDDGVKWCGEPLYYRTSPQDDMGTVLEELIFGGVIEPENHKENVVAHINGGQVLSYEGWVRSRIIVPRWWIHMWFTDALYRPGMFEDLHTNGDLVVPLRGEAGFELQWDLEWEMWRLWKRGVRVGDYFEWKTCDNFLHW</sequence>
<gene>
    <name evidence="1" type="ORF">CC86DRAFT_376851</name>
</gene>
<reference evidence="1" key="1">
    <citation type="journal article" date="2020" name="Stud. Mycol.">
        <title>101 Dothideomycetes genomes: a test case for predicting lifestyles and emergence of pathogens.</title>
        <authorList>
            <person name="Haridas S."/>
            <person name="Albert R."/>
            <person name="Binder M."/>
            <person name="Bloem J."/>
            <person name="Labutti K."/>
            <person name="Salamov A."/>
            <person name="Andreopoulos B."/>
            <person name="Baker S."/>
            <person name="Barry K."/>
            <person name="Bills G."/>
            <person name="Bluhm B."/>
            <person name="Cannon C."/>
            <person name="Castanera R."/>
            <person name="Culley D."/>
            <person name="Daum C."/>
            <person name="Ezra D."/>
            <person name="Gonzalez J."/>
            <person name="Henrissat B."/>
            <person name="Kuo A."/>
            <person name="Liang C."/>
            <person name="Lipzen A."/>
            <person name="Lutzoni F."/>
            <person name="Magnuson J."/>
            <person name="Mondo S."/>
            <person name="Nolan M."/>
            <person name="Ohm R."/>
            <person name="Pangilinan J."/>
            <person name="Park H.-J."/>
            <person name="Ramirez L."/>
            <person name="Alfaro M."/>
            <person name="Sun H."/>
            <person name="Tritt A."/>
            <person name="Yoshinaga Y."/>
            <person name="Zwiers L.-H."/>
            <person name="Turgeon B."/>
            <person name="Goodwin S."/>
            <person name="Spatafora J."/>
            <person name="Crous P."/>
            <person name="Grigoriev I."/>
        </authorList>
    </citation>
    <scope>NUCLEOTIDE SEQUENCE</scope>
    <source>
        <strain evidence="1">CBS 113818</strain>
    </source>
</reference>
<protein>
    <submittedName>
        <fullName evidence="1">Uncharacterized protein</fullName>
    </submittedName>
</protein>
<evidence type="ECO:0000313" key="2">
    <source>
        <dbReference type="Proteomes" id="UP000799424"/>
    </source>
</evidence>
<dbReference type="EMBL" id="MU006216">
    <property type="protein sequence ID" value="KAF2833740.1"/>
    <property type="molecule type" value="Genomic_DNA"/>
</dbReference>
<proteinExistence type="predicted"/>